<name>A0A1R0GTL1_9FUNG</name>
<evidence type="ECO:0000313" key="1">
    <source>
        <dbReference type="EMBL" id="OLY80234.1"/>
    </source>
</evidence>
<reference evidence="1 2" key="1">
    <citation type="journal article" date="2016" name="Mol. Biol. Evol.">
        <title>Genome-Wide Survey of Gut Fungi (Harpellales) Reveals the First Horizontally Transferred Ubiquitin Gene from a Mosquito Host.</title>
        <authorList>
            <person name="Wang Y."/>
            <person name="White M.M."/>
            <person name="Kvist S."/>
            <person name="Moncalvo J.M."/>
        </authorList>
    </citation>
    <scope>NUCLEOTIDE SEQUENCE [LARGE SCALE GENOMIC DNA]</scope>
    <source>
        <strain evidence="1 2">ALG-7-W6</strain>
    </source>
</reference>
<dbReference type="EMBL" id="LSSL01003649">
    <property type="protein sequence ID" value="OLY80234.1"/>
    <property type="molecule type" value="Genomic_DNA"/>
</dbReference>
<proteinExistence type="predicted"/>
<comment type="caution">
    <text evidence="1">The sequence shown here is derived from an EMBL/GenBank/DDBJ whole genome shotgun (WGS) entry which is preliminary data.</text>
</comment>
<gene>
    <name evidence="1" type="ORF">AYI68_g5672</name>
</gene>
<dbReference type="Proteomes" id="UP000187455">
    <property type="component" value="Unassembled WGS sequence"/>
</dbReference>
<protein>
    <submittedName>
        <fullName evidence="1">Uncharacterized protein</fullName>
    </submittedName>
</protein>
<dbReference type="AlphaFoldDB" id="A0A1R0GTL1"/>
<accession>A0A1R0GTL1</accession>
<sequence>MVHIKQPLPLHTVESNHEFNKKDAQRIINTDYNNYTVENSHLVPRTTETVGQANITTTSENCSTRPGKRKIFAIEEQEFLPIAWRISGASPKSKVWPIQTLILLFPTNV</sequence>
<keyword evidence="2" id="KW-1185">Reference proteome</keyword>
<organism evidence="1 2">
    <name type="scientific">Smittium mucronatum</name>
    <dbReference type="NCBI Taxonomy" id="133383"/>
    <lineage>
        <taxon>Eukaryota</taxon>
        <taxon>Fungi</taxon>
        <taxon>Fungi incertae sedis</taxon>
        <taxon>Zoopagomycota</taxon>
        <taxon>Kickxellomycotina</taxon>
        <taxon>Harpellomycetes</taxon>
        <taxon>Harpellales</taxon>
        <taxon>Legeriomycetaceae</taxon>
        <taxon>Smittium</taxon>
    </lineage>
</organism>
<evidence type="ECO:0000313" key="2">
    <source>
        <dbReference type="Proteomes" id="UP000187455"/>
    </source>
</evidence>